<evidence type="ECO:0000313" key="1">
    <source>
        <dbReference type="EMBL" id="MFC4246728.1"/>
    </source>
</evidence>
<evidence type="ECO:0008006" key="3">
    <source>
        <dbReference type="Google" id="ProtNLM"/>
    </source>
</evidence>
<dbReference type="AlphaFoldDB" id="A0ABD5NXE8"/>
<protein>
    <recommendedName>
        <fullName evidence="3">DNA-3-methyladenine glycosylase 2 family protein</fullName>
    </recommendedName>
</protein>
<proteinExistence type="predicted"/>
<organism evidence="1 2">
    <name type="scientific">Natribaculum luteum</name>
    <dbReference type="NCBI Taxonomy" id="1586232"/>
    <lineage>
        <taxon>Archaea</taxon>
        <taxon>Methanobacteriati</taxon>
        <taxon>Methanobacteriota</taxon>
        <taxon>Stenosarchaea group</taxon>
        <taxon>Halobacteria</taxon>
        <taxon>Halobacteriales</taxon>
        <taxon>Natrialbaceae</taxon>
        <taxon>Natribaculum</taxon>
    </lineage>
</organism>
<sequence>MIADVNAVQTVLDRYAAGTSYDRLAAEFLARERWTGDDPVSLLAEAAASTTGQGYFTGVRPTVERFRETFVEPGRVTSFEDLAALDLEDDDLVATFGAQRKRHVLLEAACVLDGHAGSDLEALTSWAAAADVYRYEDDPIGSISGVGPATFQYLRMLAGVDAAKPDPETAELVETVATEVDSLEIDAGTSLRTIASCEWLAIVTSYRRIEIDQLAWLTFADEGELEAAADCGIL</sequence>
<gene>
    <name evidence="1" type="ORF">ACFOZ7_06915</name>
</gene>
<dbReference type="RefSeq" id="WP_246966325.1">
    <property type="nucleotide sequence ID" value="NZ_CP095397.1"/>
</dbReference>
<dbReference type="Proteomes" id="UP001595821">
    <property type="component" value="Unassembled WGS sequence"/>
</dbReference>
<name>A0ABD5NXE8_9EURY</name>
<reference evidence="1 2" key="1">
    <citation type="journal article" date="2014" name="Int. J. Syst. Evol. Microbiol.">
        <title>Complete genome sequence of Corynebacterium casei LMG S-19264T (=DSM 44701T), isolated from a smear-ripened cheese.</title>
        <authorList>
            <consortium name="US DOE Joint Genome Institute (JGI-PGF)"/>
            <person name="Walter F."/>
            <person name="Albersmeier A."/>
            <person name="Kalinowski J."/>
            <person name="Ruckert C."/>
        </authorList>
    </citation>
    <scope>NUCLEOTIDE SEQUENCE [LARGE SCALE GENOMIC DNA]</scope>
    <source>
        <strain evidence="1 2">IBRC-M 10912</strain>
    </source>
</reference>
<dbReference type="GeneID" id="71854236"/>
<accession>A0ABD5NXE8</accession>
<comment type="caution">
    <text evidence="1">The sequence shown here is derived from an EMBL/GenBank/DDBJ whole genome shotgun (WGS) entry which is preliminary data.</text>
</comment>
<dbReference type="EMBL" id="JBHSDJ010000016">
    <property type="protein sequence ID" value="MFC4246728.1"/>
    <property type="molecule type" value="Genomic_DNA"/>
</dbReference>
<evidence type="ECO:0000313" key="2">
    <source>
        <dbReference type="Proteomes" id="UP001595821"/>
    </source>
</evidence>